<accession>A0AAD6J367</accession>
<keyword evidence="5" id="KW-0539">Nucleus</keyword>
<evidence type="ECO:0000256" key="6">
    <source>
        <dbReference type="SAM" id="MobiDB-lite"/>
    </source>
</evidence>
<reference evidence="7" key="1">
    <citation type="submission" date="2023-01" db="EMBL/GenBank/DDBJ databases">
        <title>The chitinases involved in constricting ring structure development in the nematode-trapping fungus Drechslerella dactyloides.</title>
        <authorList>
            <person name="Wang R."/>
            <person name="Zhang L."/>
            <person name="Tang P."/>
            <person name="Li S."/>
            <person name="Liang L."/>
        </authorList>
    </citation>
    <scope>NUCLEOTIDE SEQUENCE</scope>
    <source>
        <strain evidence="7">YMF1.00031</strain>
    </source>
</reference>
<dbReference type="Proteomes" id="UP001221413">
    <property type="component" value="Unassembled WGS sequence"/>
</dbReference>
<evidence type="ECO:0000256" key="4">
    <source>
        <dbReference type="ARBA" id="ARBA00023163"/>
    </source>
</evidence>
<proteinExistence type="inferred from homology"/>
<evidence type="ECO:0000256" key="1">
    <source>
        <dbReference type="ARBA" id="ARBA00004123"/>
    </source>
</evidence>
<gene>
    <name evidence="7" type="ORF">Dda_2166</name>
</gene>
<protein>
    <submittedName>
        <fullName evidence="7">Uncharacterized protein</fullName>
    </submittedName>
</protein>
<keyword evidence="3" id="KW-0805">Transcription regulation</keyword>
<dbReference type="EMBL" id="JAQGDS010000002">
    <property type="protein sequence ID" value="KAJ6263598.1"/>
    <property type="molecule type" value="Genomic_DNA"/>
</dbReference>
<comment type="similarity">
    <text evidence="2">Belongs to the Mediator complex subunit 27 family.</text>
</comment>
<dbReference type="InterPro" id="IPR021627">
    <property type="entry name" value="Mediator_Med27"/>
</dbReference>
<keyword evidence="4" id="KW-0804">Transcription</keyword>
<name>A0AAD6J367_DREDA</name>
<evidence type="ECO:0000313" key="7">
    <source>
        <dbReference type="EMBL" id="KAJ6263598.1"/>
    </source>
</evidence>
<dbReference type="Pfam" id="PF11571">
    <property type="entry name" value="Med27"/>
    <property type="match status" value="1"/>
</dbReference>
<evidence type="ECO:0000313" key="8">
    <source>
        <dbReference type="Proteomes" id="UP001221413"/>
    </source>
</evidence>
<evidence type="ECO:0000256" key="3">
    <source>
        <dbReference type="ARBA" id="ARBA00023015"/>
    </source>
</evidence>
<organism evidence="7 8">
    <name type="scientific">Drechslerella dactyloides</name>
    <name type="common">Nematode-trapping fungus</name>
    <name type="synonym">Arthrobotrys dactyloides</name>
    <dbReference type="NCBI Taxonomy" id="74499"/>
    <lineage>
        <taxon>Eukaryota</taxon>
        <taxon>Fungi</taxon>
        <taxon>Dikarya</taxon>
        <taxon>Ascomycota</taxon>
        <taxon>Pezizomycotina</taxon>
        <taxon>Orbiliomycetes</taxon>
        <taxon>Orbiliales</taxon>
        <taxon>Orbiliaceae</taxon>
        <taxon>Drechslerella</taxon>
    </lineage>
</organism>
<sequence length="517" mass="57260">MTIYNPHRGRRVETIATMPDPAPPKPASNSDAADADATEESTLVNALTLLHQMHHKLTLLRESIPHMVQPIMKAGSYPTPEALFDDFSKRTLKASEELVEFTSLVSDEKWVFEKALASRKDGGMTVAESGEVRRWKSSAPVPAYLKQALDEAAAARAGAKAKTDDEKEKEKKRKAAVAEAGKEREVPIDEVVGVESEDARRAIVEEFRTAHPEIEVTFEDGGKSLKVVLPKAVNLTFTIEFPTPSSEASNRYIVTLPVPPYLHLLILRSVTTRPNAGSLKYLLDMLATYTSIYKTKCRKCAHLTHGPKADLPTVRRLRKTIKLVRKDKQNNAADGSADGGDKMDTSSDSAPKTQIIKEEKSDGDSGEEDAEVEVVEEQWVAYHEGMTRDISKEEDEERRTTELCNDVLVSGTGARPAKLLRLTPPVVRHQQRPVVLQQRGLELVLRVLVHVLLVIRDNALGDRLADGVDLRRVATARYADADVDVGELVEAEDEQGLVDLEAEDFRLDEVDWGPVDL</sequence>
<feature type="region of interest" description="Disordered" evidence="6">
    <location>
        <begin position="1"/>
        <end position="38"/>
    </location>
</feature>
<comment type="subcellular location">
    <subcellularLocation>
        <location evidence="1">Nucleus</location>
    </subcellularLocation>
</comment>
<keyword evidence="8" id="KW-1185">Reference proteome</keyword>
<feature type="region of interest" description="Disordered" evidence="6">
    <location>
        <begin position="325"/>
        <end position="370"/>
    </location>
</feature>
<comment type="caution">
    <text evidence="7">The sequence shown here is derived from an EMBL/GenBank/DDBJ whole genome shotgun (WGS) entry which is preliminary data.</text>
</comment>
<dbReference type="GO" id="GO:0016592">
    <property type="term" value="C:mediator complex"/>
    <property type="evidence" value="ECO:0007669"/>
    <property type="project" value="InterPro"/>
</dbReference>
<evidence type="ECO:0000256" key="2">
    <source>
        <dbReference type="ARBA" id="ARBA00008048"/>
    </source>
</evidence>
<evidence type="ECO:0000256" key="5">
    <source>
        <dbReference type="ARBA" id="ARBA00023242"/>
    </source>
</evidence>
<dbReference type="AlphaFoldDB" id="A0AAD6J367"/>